<dbReference type="PROSITE" id="PS00022">
    <property type="entry name" value="EGF_1"/>
    <property type="match status" value="1"/>
</dbReference>
<feature type="disulfide bond" evidence="5">
    <location>
        <begin position="35"/>
        <end position="44"/>
    </location>
</feature>
<comment type="caution">
    <text evidence="7">The sequence shown here is derived from an EMBL/GenBank/DDBJ whole genome shotgun (WGS) entry which is preliminary data.</text>
</comment>
<dbReference type="SUPFAM" id="SSF57196">
    <property type="entry name" value="EGF/Laminin"/>
    <property type="match status" value="2"/>
</dbReference>
<dbReference type="SMART" id="SM00181">
    <property type="entry name" value="EGF"/>
    <property type="match status" value="2"/>
</dbReference>
<dbReference type="AlphaFoldDB" id="A0A8J4XAS3"/>
<feature type="domain" description="EGF-like" evidence="6">
    <location>
        <begin position="8"/>
        <end position="45"/>
    </location>
</feature>
<feature type="non-terminal residue" evidence="7">
    <location>
        <position position="81"/>
    </location>
</feature>
<organism evidence="7 8">
    <name type="scientific">Clarias magur</name>
    <name type="common">Asian catfish</name>
    <name type="synonym">Macropteronotus magur</name>
    <dbReference type="NCBI Taxonomy" id="1594786"/>
    <lineage>
        <taxon>Eukaryota</taxon>
        <taxon>Metazoa</taxon>
        <taxon>Chordata</taxon>
        <taxon>Craniata</taxon>
        <taxon>Vertebrata</taxon>
        <taxon>Euteleostomi</taxon>
        <taxon>Actinopterygii</taxon>
        <taxon>Neopterygii</taxon>
        <taxon>Teleostei</taxon>
        <taxon>Ostariophysi</taxon>
        <taxon>Siluriformes</taxon>
        <taxon>Clariidae</taxon>
        <taxon>Clarias</taxon>
    </lineage>
</organism>
<name>A0A8J4XAS3_CLAMG</name>
<evidence type="ECO:0000313" key="7">
    <source>
        <dbReference type="EMBL" id="KAF5891225.1"/>
    </source>
</evidence>
<dbReference type="InterPro" id="IPR000742">
    <property type="entry name" value="EGF"/>
</dbReference>
<dbReference type="GO" id="GO:0032991">
    <property type="term" value="C:protein-containing complex"/>
    <property type="evidence" value="ECO:0007669"/>
    <property type="project" value="TreeGrafter"/>
</dbReference>
<dbReference type="PANTHER" id="PTHR24049">
    <property type="entry name" value="CRUMBS FAMILY MEMBER"/>
    <property type="match status" value="1"/>
</dbReference>
<accession>A0A8J4XAS3</accession>
<dbReference type="PROSITE" id="PS50026">
    <property type="entry name" value="EGF_3"/>
    <property type="match status" value="2"/>
</dbReference>
<keyword evidence="3" id="KW-0677">Repeat</keyword>
<sequence>YLGEYCHHKDPCLSFCLNGGSCVSSGPPSAPSCLCPLGFSGSRCDNRENTLCYPKNPCRNKGTCSLLPHNQYTCQCAPGWT</sequence>
<evidence type="ECO:0000256" key="3">
    <source>
        <dbReference type="ARBA" id="ARBA00022737"/>
    </source>
</evidence>
<keyword evidence="8" id="KW-1185">Reference proteome</keyword>
<dbReference type="PROSITE" id="PS01186">
    <property type="entry name" value="EGF_2"/>
    <property type="match status" value="1"/>
</dbReference>
<evidence type="ECO:0000259" key="6">
    <source>
        <dbReference type="PROSITE" id="PS50026"/>
    </source>
</evidence>
<evidence type="ECO:0000313" key="8">
    <source>
        <dbReference type="Proteomes" id="UP000727407"/>
    </source>
</evidence>
<evidence type="ECO:0000256" key="4">
    <source>
        <dbReference type="ARBA" id="ARBA00023157"/>
    </source>
</evidence>
<dbReference type="InterPro" id="IPR051022">
    <property type="entry name" value="Notch_Cell-Fate_Det"/>
</dbReference>
<feature type="non-terminal residue" evidence="7">
    <location>
        <position position="1"/>
    </location>
</feature>
<feature type="domain" description="EGF-like" evidence="6">
    <location>
        <begin position="48"/>
        <end position="81"/>
    </location>
</feature>
<dbReference type="GO" id="GO:0007157">
    <property type="term" value="P:heterophilic cell-cell adhesion via plasma membrane cell adhesion molecules"/>
    <property type="evidence" value="ECO:0007669"/>
    <property type="project" value="TreeGrafter"/>
</dbReference>
<keyword evidence="4 5" id="KW-1015">Disulfide bond</keyword>
<keyword evidence="1 5" id="KW-0245">EGF-like domain</keyword>
<dbReference type="PANTHER" id="PTHR24049:SF22">
    <property type="entry name" value="DROSOPHILA CRUMBS HOMOLOG"/>
    <property type="match status" value="1"/>
</dbReference>
<dbReference type="Gene3D" id="2.10.25.10">
    <property type="entry name" value="Laminin"/>
    <property type="match status" value="2"/>
</dbReference>
<comment type="caution">
    <text evidence="5">Lacks conserved residue(s) required for the propagation of feature annotation.</text>
</comment>
<gene>
    <name evidence="7" type="primary">notch2</name>
    <name evidence="7" type="ORF">DAT39_019069</name>
</gene>
<dbReference type="OrthoDB" id="6156699at2759"/>
<dbReference type="GO" id="GO:0005886">
    <property type="term" value="C:plasma membrane"/>
    <property type="evidence" value="ECO:0007669"/>
    <property type="project" value="TreeGrafter"/>
</dbReference>
<feature type="disulfide bond" evidence="5">
    <location>
        <begin position="16"/>
        <end position="33"/>
    </location>
</feature>
<dbReference type="Proteomes" id="UP000727407">
    <property type="component" value="Unassembled WGS sequence"/>
</dbReference>
<evidence type="ECO:0000256" key="2">
    <source>
        <dbReference type="ARBA" id="ARBA00022729"/>
    </source>
</evidence>
<reference evidence="7" key="1">
    <citation type="submission" date="2020-07" db="EMBL/GenBank/DDBJ databases">
        <title>Clarias magur genome sequencing, assembly and annotation.</title>
        <authorList>
            <person name="Kushwaha B."/>
            <person name="Kumar R."/>
            <person name="Das P."/>
            <person name="Joshi C.G."/>
            <person name="Kumar D."/>
            <person name="Nagpure N.S."/>
            <person name="Pandey M."/>
            <person name="Agarwal S."/>
            <person name="Srivastava S."/>
            <person name="Singh M."/>
            <person name="Sahoo L."/>
            <person name="Jayasankar P."/>
            <person name="Meher P.K."/>
            <person name="Koringa P.G."/>
            <person name="Iquebal M.A."/>
            <person name="Das S.P."/>
            <person name="Bit A."/>
            <person name="Patnaik S."/>
            <person name="Patel N."/>
            <person name="Shah T.M."/>
            <person name="Hinsu A."/>
            <person name="Jena J.K."/>
        </authorList>
    </citation>
    <scope>NUCLEOTIDE SEQUENCE</scope>
    <source>
        <strain evidence="7">CIFAMagur01</strain>
        <tissue evidence="7">Testis</tissue>
    </source>
</reference>
<feature type="disulfide bond" evidence="5">
    <location>
        <begin position="12"/>
        <end position="22"/>
    </location>
</feature>
<dbReference type="GO" id="GO:0045197">
    <property type="term" value="P:establishment or maintenance of epithelial cell apical/basal polarity"/>
    <property type="evidence" value="ECO:0007669"/>
    <property type="project" value="TreeGrafter"/>
</dbReference>
<dbReference type="EMBL" id="QNUK01000604">
    <property type="protein sequence ID" value="KAF5891225.1"/>
    <property type="molecule type" value="Genomic_DNA"/>
</dbReference>
<evidence type="ECO:0000256" key="1">
    <source>
        <dbReference type="ARBA" id="ARBA00022536"/>
    </source>
</evidence>
<evidence type="ECO:0000256" key="5">
    <source>
        <dbReference type="PROSITE-ProRule" id="PRU00076"/>
    </source>
</evidence>
<dbReference type="Pfam" id="PF00008">
    <property type="entry name" value="EGF"/>
    <property type="match status" value="2"/>
</dbReference>
<proteinExistence type="predicted"/>
<protein>
    <submittedName>
        <fullName evidence="7">Neurogenic locus notch protein 2-like</fullName>
    </submittedName>
</protein>
<keyword evidence="2" id="KW-0732">Signal</keyword>